<dbReference type="EMBL" id="JAAIWM010000009">
    <property type="protein sequence ID" value="NEY73774.1"/>
    <property type="molecule type" value="Genomic_DNA"/>
</dbReference>
<dbReference type="AlphaFoldDB" id="A0A6M0QBM5"/>
<dbReference type="Proteomes" id="UP000481043">
    <property type="component" value="Unassembled WGS sequence"/>
</dbReference>
<dbReference type="RefSeq" id="WP_163181624.1">
    <property type="nucleotide sequence ID" value="NZ_JAAIWM010000009.1"/>
</dbReference>
<dbReference type="GO" id="GO:0000166">
    <property type="term" value="F:nucleotide binding"/>
    <property type="evidence" value="ECO:0007669"/>
    <property type="project" value="InterPro"/>
</dbReference>
<dbReference type="PANTHER" id="PTHR43377">
    <property type="entry name" value="BILIVERDIN REDUCTASE A"/>
    <property type="match status" value="1"/>
</dbReference>
<dbReference type="SUPFAM" id="SSF51735">
    <property type="entry name" value="NAD(P)-binding Rossmann-fold domains"/>
    <property type="match status" value="1"/>
</dbReference>
<comment type="caution">
    <text evidence="3">The sequence shown here is derived from an EMBL/GenBank/DDBJ whole genome shotgun (WGS) entry which is preliminary data.</text>
</comment>
<keyword evidence="4" id="KW-1185">Reference proteome</keyword>
<dbReference type="PANTHER" id="PTHR43377:SF1">
    <property type="entry name" value="BILIVERDIN REDUCTASE A"/>
    <property type="match status" value="1"/>
</dbReference>
<evidence type="ECO:0000259" key="2">
    <source>
        <dbReference type="Pfam" id="PF22725"/>
    </source>
</evidence>
<accession>A0A6M0QBM5</accession>
<proteinExistence type="predicted"/>
<feature type="domain" description="Gfo/Idh/MocA-like oxidoreductase N-terminal" evidence="1">
    <location>
        <begin position="4"/>
        <end position="123"/>
    </location>
</feature>
<evidence type="ECO:0000313" key="3">
    <source>
        <dbReference type="EMBL" id="NEY73774.1"/>
    </source>
</evidence>
<reference evidence="3 4" key="1">
    <citation type="submission" date="2020-02" db="EMBL/GenBank/DDBJ databases">
        <title>Bacillus aquiflavi sp. nov., isolated from yellow water of strong flavor Chinese baijiu in Yibin region of China.</title>
        <authorList>
            <person name="Xie J."/>
        </authorList>
    </citation>
    <scope>NUCLEOTIDE SEQUENCE [LARGE SCALE GENOMIC DNA]</scope>
    <source>
        <strain evidence="3 4">SA4</strain>
    </source>
</reference>
<organism evidence="3 4">
    <name type="scientific">Bacillus mesophilus</name>
    <dbReference type="NCBI Taxonomy" id="1808955"/>
    <lineage>
        <taxon>Bacteria</taxon>
        <taxon>Bacillati</taxon>
        <taxon>Bacillota</taxon>
        <taxon>Bacilli</taxon>
        <taxon>Bacillales</taxon>
        <taxon>Bacillaceae</taxon>
        <taxon>Bacillus</taxon>
    </lineage>
</organism>
<dbReference type="InterPro" id="IPR000683">
    <property type="entry name" value="Gfo/Idh/MocA-like_OxRdtase_N"/>
</dbReference>
<sequence>MKKVRVGIIGCGSITKSYHAPYYHNHPNVELVAFYDRNPERAEQLVAKYGGKAVSSYQEITESPDIDAISDCSSNETHHIISTSALKHGKHVLCEKPLAIGVEQAKELIKVQEESGNILMVNHNQRFLASHQKAKELLLSNILGKVLTFQTTFSHPGPEFWAATKGSATWFFDKNRSGLGVGGDLGVHKIDLLRFLLDDEIIDFKSFEATLEKKKTDGTPIDVADNMVCIMRTAKGAIGTGAFSWTYKNGVNNKTNLYCEFGTMEIDPDTENCLVIRKGAENPLIFTQTELKSYATNSIDTFIHSIINNTPPPVTGIDGLKTIEVLGS</sequence>
<protein>
    <submittedName>
        <fullName evidence="3">Gfo/Idh/MocA family oxidoreductase</fullName>
    </submittedName>
</protein>
<dbReference type="Pfam" id="PF22725">
    <property type="entry name" value="GFO_IDH_MocA_C3"/>
    <property type="match status" value="1"/>
</dbReference>
<feature type="domain" description="GFO/IDH/MocA-like oxidoreductase" evidence="2">
    <location>
        <begin position="131"/>
        <end position="264"/>
    </location>
</feature>
<dbReference type="InterPro" id="IPR036291">
    <property type="entry name" value="NAD(P)-bd_dom_sf"/>
</dbReference>
<name>A0A6M0QBM5_9BACI</name>
<dbReference type="Gene3D" id="3.30.360.10">
    <property type="entry name" value="Dihydrodipicolinate Reductase, domain 2"/>
    <property type="match status" value="1"/>
</dbReference>
<dbReference type="Gene3D" id="3.40.50.720">
    <property type="entry name" value="NAD(P)-binding Rossmann-like Domain"/>
    <property type="match status" value="1"/>
</dbReference>
<dbReference type="InterPro" id="IPR055170">
    <property type="entry name" value="GFO_IDH_MocA-like_dom"/>
</dbReference>
<dbReference type="SUPFAM" id="SSF55347">
    <property type="entry name" value="Glyceraldehyde-3-phosphate dehydrogenase-like, C-terminal domain"/>
    <property type="match status" value="1"/>
</dbReference>
<evidence type="ECO:0000259" key="1">
    <source>
        <dbReference type="Pfam" id="PF01408"/>
    </source>
</evidence>
<dbReference type="Pfam" id="PF01408">
    <property type="entry name" value="GFO_IDH_MocA"/>
    <property type="match status" value="1"/>
</dbReference>
<evidence type="ECO:0000313" key="4">
    <source>
        <dbReference type="Proteomes" id="UP000481043"/>
    </source>
</evidence>
<dbReference type="InterPro" id="IPR051450">
    <property type="entry name" value="Gfo/Idh/MocA_Oxidoreductases"/>
</dbReference>
<gene>
    <name evidence="3" type="ORF">G4D63_18830</name>
</gene>